<dbReference type="Pfam" id="PF00472">
    <property type="entry name" value="RF-1"/>
    <property type="match status" value="1"/>
</dbReference>
<evidence type="ECO:0000259" key="9">
    <source>
        <dbReference type="SMART" id="SM00937"/>
    </source>
</evidence>
<dbReference type="EMBL" id="JANUBB010000010">
    <property type="protein sequence ID" value="MCS3952562.1"/>
    <property type="molecule type" value="Genomic_DNA"/>
</dbReference>
<dbReference type="AlphaFoldDB" id="A0A840DG89"/>
<dbReference type="Proteomes" id="UP001155010">
    <property type="component" value="Unassembled WGS sequence"/>
</dbReference>
<dbReference type="FunFam" id="3.30.160.20:FF:000004">
    <property type="entry name" value="Peptide chain release factor 1"/>
    <property type="match status" value="1"/>
</dbReference>
<dbReference type="FunFam" id="3.30.70.1660:FF:000002">
    <property type="entry name" value="Peptide chain release factor 1"/>
    <property type="match status" value="1"/>
</dbReference>
<evidence type="ECO:0000313" key="12">
    <source>
        <dbReference type="EMBL" id="MCS4035089.1"/>
    </source>
</evidence>
<dbReference type="HAMAP" id="MF_00093">
    <property type="entry name" value="Rel_fac_1"/>
    <property type="match status" value="1"/>
</dbReference>
<dbReference type="GO" id="GO:0016149">
    <property type="term" value="F:translation release factor activity, codon specific"/>
    <property type="evidence" value="ECO:0007669"/>
    <property type="project" value="UniProtKB-UniRule"/>
</dbReference>
<accession>A0A840DG89</accession>
<proteinExistence type="inferred from homology"/>
<evidence type="ECO:0000256" key="2">
    <source>
        <dbReference type="ARBA" id="ARBA00010835"/>
    </source>
</evidence>
<comment type="caution">
    <text evidence="11">The sequence shown here is derived from an EMBL/GenBank/DDBJ whole genome shotgun (WGS) entry which is preliminary data.</text>
</comment>
<feature type="region of interest" description="Disordered" evidence="8">
    <location>
        <begin position="249"/>
        <end position="308"/>
    </location>
</feature>
<keyword evidence="7" id="KW-0175">Coiled coil</keyword>
<dbReference type="GeneID" id="83728277"/>
<dbReference type="SMR" id="A0A840DG89"/>
<dbReference type="PANTHER" id="PTHR43804">
    <property type="entry name" value="LD18447P"/>
    <property type="match status" value="1"/>
</dbReference>
<dbReference type="EMBL" id="JANUAU010000002">
    <property type="protein sequence ID" value="MCS3676668.1"/>
    <property type="molecule type" value="Genomic_DNA"/>
</dbReference>
<gene>
    <name evidence="5" type="primary">prfA</name>
    <name evidence="10" type="ORF">GGP71_000575</name>
    <name evidence="11" type="ORF">GGP83_002534</name>
    <name evidence="13" type="ORF">GGP99_000561</name>
    <name evidence="12" type="ORF">GGQ01_000130</name>
</gene>
<dbReference type="EMBL" id="JANTZM010000002">
    <property type="protein sequence ID" value="MCS4156624.1"/>
    <property type="molecule type" value="Genomic_DNA"/>
</dbReference>
<comment type="PTM">
    <text evidence="5">Methylated by PrmC. Methylation increases the termination efficiency of RF1.</text>
</comment>
<protein>
    <recommendedName>
        <fullName evidence="5 6">Peptide chain release factor 1</fullName>
        <shortName evidence="5">RF-1</shortName>
    </recommendedName>
</protein>
<dbReference type="Proteomes" id="UP001155040">
    <property type="component" value="Unassembled WGS sequence"/>
</dbReference>
<evidence type="ECO:0000256" key="3">
    <source>
        <dbReference type="ARBA" id="ARBA00022481"/>
    </source>
</evidence>
<reference evidence="11" key="1">
    <citation type="submission" date="2022-08" db="EMBL/GenBank/DDBJ databases">
        <title>Genomic Encyclopedia of Type Strains, Phase V (KMG-V): Genome sequencing to study the core and pangenomes of soil and plant-associated prokaryotes.</title>
        <authorList>
            <person name="Whitman W."/>
        </authorList>
    </citation>
    <scope>NUCLEOTIDE SEQUENCE</scope>
    <source>
        <strain evidence="10">0</strain>
        <strain evidence="11">SP2017</strain>
        <strain evidence="13">SP3002</strain>
        <strain evidence="12">SP3012</strain>
    </source>
</reference>
<keyword evidence="5" id="KW-0963">Cytoplasm</keyword>
<dbReference type="InterPro" id="IPR050057">
    <property type="entry name" value="Prokaryotic/Mito_RF"/>
</dbReference>
<dbReference type="Proteomes" id="UP001155027">
    <property type="component" value="Unassembled WGS sequence"/>
</dbReference>
<dbReference type="Proteomes" id="UP001155110">
    <property type="component" value="Unassembled WGS sequence"/>
</dbReference>
<dbReference type="NCBIfam" id="TIGR00019">
    <property type="entry name" value="prfA"/>
    <property type="match status" value="1"/>
</dbReference>
<dbReference type="Pfam" id="PF03462">
    <property type="entry name" value="PCRF"/>
    <property type="match status" value="1"/>
</dbReference>
<feature type="domain" description="Peptide chain release factor" evidence="9">
    <location>
        <begin position="65"/>
        <end position="178"/>
    </location>
</feature>
<evidence type="ECO:0000313" key="14">
    <source>
        <dbReference type="Proteomes" id="UP001155010"/>
    </source>
</evidence>
<evidence type="ECO:0000313" key="11">
    <source>
        <dbReference type="EMBL" id="MCS3952562.1"/>
    </source>
</evidence>
<evidence type="ECO:0000256" key="5">
    <source>
        <dbReference type="HAMAP-Rule" id="MF_00093"/>
    </source>
</evidence>
<dbReference type="InterPro" id="IPR000352">
    <property type="entry name" value="Pep_chain_release_fac_I"/>
</dbReference>
<dbReference type="SMART" id="SM00937">
    <property type="entry name" value="PCRF"/>
    <property type="match status" value="1"/>
</dbReference>
<feature type="coiled-coil region" evidence="7">
    <location>
        <begin position="43"/>
        <end position="95"/>
    </location>
</feature>
<dbReference type="GO" id="GO:0005737">
    <property type="term" value="C:cytoplasm"/>
    <property type="evidence" value="ECO:0007669"/>
    <property type="project" value="UniProtKB-SubCell"/>
</dbReference>
<dbReference type="RefSeq" id="WP_011404116.1">
    <property type="nucleotide sequence ID" value="NZ_CALTRV010000001.1"/>
</dbReference>
<dbReference type="Gene3D" id="3.30.160.20">
    <property type="match status" value="1"/>
</dbReference>
<dbReference type="InterPro" id="IPR045853">
    <property type="entry name" value="Pep_chain_release_fac_I_sf"/>
</dbReference>
<comment type="similarity">
    <text evidence="2 5">Belongs to the prokaryotic/mitochondrial release factor family.</text>
</comment>
<evidence type="ECO:0000313" key="10">
    <source>
        <dbReference type="EMBL" id="MCS3676668.1"/>
    </source>
</evidence>
<evidence type="ECO:0000313" key="13">
    <source>
        <dbReference type="EMBL" id="MCS4156624.1"/>
    </source>
</evidence>
<comment type="subcellular location">
    <subcellularLocation>
        <location evidence="5">Cytoplasm</location>
    </subcellularLocation>
</comment>
<evidence type="ECO:0000256" key="4">
    <source>
        <dbReference type="ARBA" id="ARBA00022917"/>
    </source>
</evidence>
<evidence type="ECO:0000256" key="6">
    <source>
        <dbReference type="NCBIfam" id="TIGR00019"/>
    </source>
</evidence>
<evidence type="ECO:0000256" key="7">
    <source>
        <dbReference type="SAM" id="Coils"/>
    </source>
</evidence>
<dbReference type="OMA" id="DHRVGFK"/>
<sequence length="357" mass="40293">MIEREKLDKVKHRFQEVESLMADPEVANDPDRMRELGQEHSRLEEVVEAIDRYERLLDERDELEGMIRDESGEMEALAKEELEQLETKLPAVEEDLKQKLIPKDPEEEKNAIVEIRAGAGGDEASLFAGDLFRLYTQYAKQQGWTYELIDASPGTQGGFREVIFAVKGEDVYGTLKYEAGVHRVQRVPETESSGRIHTSAATVAVLPEAEEVDVDINPSDLTIETFKATGPGGQSVNTTDSAVRIKHAPSGVEVSCQDEKSQHKNRSKAMRVLRSRVYEKKREEQQAEREEARRSMVGSGDRSAKIRTYNFPQDRVTDHRLEGGQKNHSLQPIMDGEIDPIIDALRAEEHAEKLANL</sequence>
<dbReference type="InterPro" id="IPR005139">
    <property type="entry name" value="PCRF"/>
</dbReference>
<dbReference type="EMBL" id="JANUBF010000001">
    <property type="protein sequence ID" value="MCS4035089.1"/>
    <property type="molecule type" value="Genomic_DNA"/>
</dbReference>
<dbReference type="InterPro" id="IPR004373">
    <property type="entry name" value="RF-1"/>
</dbReference>
<feature type="compositionally biased region" description="Basic residues" evidence="8">
    <location>
        <begin position="263"/>
        <end position="274"/>
    </location>
</feature>
<keyword evidence="3 5" id="KW-0488">Methylation</keyword>
<organism evidence="11 14">
    <name type="scientific">Salinibacter ruber</name>
    <dbReference type="NCBI Taxonomy" id="146919"/>
    <lineage>
        <taxon>Bacteria</taxon>
        <taxon>Pseudomonadati</taxon>
        <taxon>Rhodothermota</taxon>
        <taxon>Rhodothermia</taxon>
        <taxon>Rhodothermales</taxon>
        <taxon>Salinibacteraceae</taxon>
        <taxon>Salinibacter</taxon>
    </lineage>
</organism>
<name>A0A840DG89_9BACT</name>
<dbReference type="Gene3D" id="3.30.70.1660">
    <property type="match status" value="1"/>
</dbReference>
<feature type="modified residue" description="N5-methylglutamine" evidence="5">
    <location>
        <position position="234"/>
    </location>
</feature>
<dbReference type="PANTHER" id="PTHR43804:SF7">
    <property type="entry name" value="LD18447P"/>
    <property type="match status" value="1"/>
</dbReference>
<keyword evidence="4 5" id="KW-0648">Protein biosynthesis</keyword>
<dbReference type="NCBIfam" id="NF001859">
    <property type="entry name" value="PRK00591.1"/>
    <property type="match status" value="1"/>
</dbReference>
<evidence type="ECO:0000256" key="1">
    <source>
        <dbReference type="ARBA" id="ARBA00002986"/>
    </source>
</evidence>
<dbReference type="SUPFAM" id="SSF75620">
    <property type="entry name" value="Release factor"/>
    <property type="match status" value="1"/>
</dbReference>
<comment type="function">
    <text evidence="1 5">Peptide chain release factor 1 directs the termination of translation in response to the peptide chain termination codons UAG and UAA.</text>
</comment>
<evidence type="ECO:0000256" key="8">
    <source>
        <dbReference type="SAM" id="MobiDB-lite"/>
    </source>
</evidence>
<dbReference type="Gene3D" id="6.10.140.1950">
    <property type="match status" value="1"/>
</dbReference>
<feature type="compositionally biased region" description="Basic and acidic residues" evidence="8">
    <location>
        <begin position="276"/>
        <end position="294"/>
    </location>
</feature>